<proteinExistence type="predicted"/>
<evidence type="ECO:0000313" key="4">
    <source>
        <dbReference type="Proteomes" id="UP000475862"/>
    </source>
</evidence>
<feature type="transmembrane region" description="Helical" evidence="2">
    <location>
        <begin position="251"/>
        <end position="271"/>
    </location>
</feature>
<feature type="transmembrane region" description="Helical" evidence="2">
    <location>
        <begin position="291"/>
        <end position="311"/>
    </location>
</feature>
<feature type="region of interest" description="Disordered" evidence="1">
    <location>
        <begin position="321"/>
        <end position="351"/>
    </location>
</feature>
<keyword evidence="2" id="KW-0812">Transmembrane</keyword>
<dbReference type="Proteomes" id="UP000475862">
    <property type="component" value="Unassembled WGS sequence"/>
</dbReference>
<reference evidence="3 4" key="1">
    <citation type="submission" date="2019-08" db="EMBL/GenBank/DDBJ databases">
        <title>The genome of the soybean aphid Biotype 1, its phylome, world population structure and adaptation to the North American continent.</title>
        <authorList>
            <person name="Giordano R."/>
            <person name="Donthu R.K."/>
            <person name="Hernandez A.G."/>
            <person name="Wright C.L."/>
            <person name="Zimin A.V."/>
        </authorList>
    </citation>
    <scope>NUCLEOTIDE SEQUENCE [LARGE SCALE GENOMIC DNA]</scope>
    <source>
        <tissue evidence="3">Whole aphids</tissue>
    </source>
</reference>
<sequence>MDAKSLAASNNTSEAAFNESTNSSRHILHFKKGVTLPMLTYEYGESTLQSVPAPSKSGQSPPCFLYERHKLTSVVQFLSSALQLTDANDLNCIINKYFTYSKFTFISITNTFLWIIFKTLYFQKFTWKTIICILFLTTFNSFQTSTIIHKNIFNRTGVTELIICCSAPALSNLIFLTSGQSSNCSLRFFTNGSGTALAFYDSCIFVFFGTKTHIEPFSITVRGFNFGAIQFQLCIDQFFEFLKIFKKKKYYYNKIQLIPFRLHFLLVRFHLHFPQILFEFPWVLVLNDYQHSLPLMITNKISVVLVVLFIMPQGKFKNKSQVSFSTKKKKNEPHKSRKACPMPSKKHKYEEGQRIKRMISKNVNKMAEDDLRSLAMDNKKVFLSKKKKQVAQTVKTPDPKPKQIKITQK</sequence>
<dbReference type="InterPro" id="IPR019034">
    <property type="entry name" value="UPF0390"/>
</dbReference>
<organism evidence="3 4">
    <name type="scientific">Aphis glycines</name>
    <name type="common">Soybean aphid</name>
    <dbReference type="NCBI Taxonomy" id="307491"/>
    <lineage>
        <taxon>Eukaryota</taxon>
        <taxon>Metazoa</taxon>
        <taxon>Ecdysozoa</taxon>
        <taxon>Arthropoda</taxon>
        <taxon>Hexapoda</taxon>
        <taxon>Insecta</taxon>
        <taxon>Pterygota</taxon>
        <taxon>Neoptera</taxon>
        <taxon>Paraneoptera</taxon>
        <taxon>Hemiptera</taxon>
        <taxon>Sternorrhyncha</taxon>
        <taxon>Aphidomorpha</taxon>
        <taxon>Aphidoidea</taxon>
        <taxon>Aphididae</taxon>
        <taxon>Aphidini</taxon>
        <taxon>Aphis</taxon>
        <taxon>Aphis</taxon>
    </lineage>
</organism>
<accession>A0A6G0U1P2</accession>
<feature type="compositionally biased region" description="Basic residues" evidence="1">
    <location>
        <begin position="326"/>
        <end position="338"/>
    </location>
</feature>
<name>A0A6G0U1P2_APHGL</name>
<keyword evidence="4" id="KW-1185">Reference proteome</keyword>
<evidence type="ECO:0000313" key="3">
    <source>
        <dbReference type="EMBL" id="KAE9541794.1"/>
    </source>
</evidence>
<dbReference type="OrthoDB" id="6261058at2759"/>
<evidence type="ECO:0000256" key="1">
    <source>
        <dbReference type="SAM" id="MobiDB-lite"/>
    </source>
</evidence>
<feature type="transmembrane region" description="Helical" evidence="2">
    <location>
        <begin position="103"/>
        <end position="121"/>
    </location>
</feature>
<dbReference type="EMBL" id="VYZN01000012">
    <property type="protein sequence ID" value="KAE9541794.1"/>
    <property type="molecule type" value="Genomic_DNA"/>
</dbReference>
<keyword evidence="2" id="KW-0472">Membrane</keyword>
<evidence type="ECO:0000256" key="2">
    <source>
        <dbReference type="SAM" id="Phobius"/>
    </source>
</evidence>
<gene>
    <name evidence="3" type="ORF">AGLY_003785</name>
</gene>
<protein>
    <submittedName>
        <fullName evidence="3">Uncharacterized protein</fullName>
    </submittedName>
</protein>
<keyword evidence="2" id="KW-1133">Transmembrane helix</keyword>
<dbReference type="Pfam" id="PF09495">
    <property type="entry name" value="DUF2462"/>
    <property type="match status" value="1"/>
</dbReference>
<feature type="region of interest" description="Disordered" evidence="1">
    <location>
        <begin position="386"/>
        <end position="409"/>
    </location>
</feature>
<dbReference type="AlphaFoldDB" id="A0A6G0U1P2"/>
<feature type="transmembrane region" description="Helical" evidence="2">
    <location>
        <begin position="127"/>
        <end position="148"/>
    </location>
</feature>
<comment type="caution">
    <text evidence="3">The sequence shown here is derived from an EMBL/GenBank/DDBJ whole genome shotgun (WGS) entry which is preliminary data.</text>
</comment>